<evidence type="ECO:0000313" key="6">
    <source>
        <dbReference type="EMBL" id="WFP09840.1"/>
    </source>
</evidence>
<gene>
    <name evidence="6" type="ORF">P8T11_08160</name>
</gene>
<evidence type="ECO:0000259" key="5">
    <source>
        <dbReference type="PROSITE" id="PS50931"/>
    </source>
</evidence>
<keyword evidence="4" id="KW-0804">Transcription</keyword>
<accession>A0ABY8GY68</accession>
<dbReference type="RefSeq" id="WP_268077419.1">
    <property type="nucleotide sequence ID" value="NZ_CP106885.1"/>
</dbReference>
<evidence type="ECO:0000256" key="2">
    <source>
        <dbReference type="ARBA" id="ARBA00023015"/>
    </source>
</evidence>
<reference evidence="6 7" key="1">
    <citation type="submission" date="2023-03" db="EMBL/GenBank/DDBJ databases">
        <title>Achromobacter spanius LIG8.</title>
        <authorList>
            <person name="Shrestha S."/>
        </authorList>
    </citation>
    <scope>NUCLEOTIDE SEQUENCE [LARGE SCALE GENOMIC DNA]</scope>
    <source>
        <strain evidence="6 7">LIG8</strain>
    </source>
</reference>
<dbReference type="Proteomes" id="UP001214170">
    <property type="component" value="Chromosome"/>
</dbReference>
<evidence type="ECO:0000256" key="3">
    <source>
        <dbReference type="ARBA" id="ARBA00023125"/>
    </source>
</evidence>
<dbReference type="Pfam" id="PF00126">
    <property type="entry name" value="HTH_1"/>
    <property type="match status" value="1"/>
</dbReference>
<dbReference type="SUPFAM" id="SSF46785">
    <property type="entry name" value="Winged helix' DNA-binding domain"/>
    <property type="match status" value="1"/>
</dbReference>
<dbReference type="InterPro" id="IPR036390">
    <property type="entry name" value="WH_DNA-bd_sf"/>
</dbReference>
<keyword evidence="2" id="KW-0805">Transcription regulation</keyword>
<dbReference type="PRINTS" id="PR00039">
    <property type="entry name" value="HTHLYSR"/>
</dbReference>
<dbReference type="EMBL" id="CP121261">
    <property type="protein sequence ID" value="WFP09840.1"/>
    <property type="molecule type" value="Genomic_DNA"/>
</dbReference>
<evidence type="ECO:0000313" key="7">
    <source>
        <dbReference type="Proteomes" id="UP001214170"/>
    </source>
</evidence>
<dbReference type="PROSITE" id="PS50931">
    <property type="entry name" value="HTH_LYSR"/>
    <property type="match status" value="1"/>
</dbReference>
<evidence type="ECO:0000256" key="1">
    <source>
        <dbReference type="ARBA" id="ARBA00009437"/>
    </source>
</evidence>
<dbReference type="PANTHER" id="PTHR30419:SF8">
    <property type="entry name" value="NITROGEN ASSIMILATION TRANSCRIPTIONAL ACTIVATOR-RELATED"/>
    <property type="match status" value="1"/>
</dbReference>
<dbReference type="Gene3D" id="3.40.190.290">
    <property type="match status" value="1"/>
</dbReference>
<proteinExistence type="inferred from homology"/>
<keyword evidence="3" id="KW-0238">DNA-binding</keyword>
<feature type="domain" description="HTH lysR-type" evidence="5">
    <location>
        <begin position="1"/>
        <end position="58"/>
    </location>
</feature>
<dbReference type="PANTHER" id="PTHR30419">
    <property type="entry name" value="HTH-TYPE TRANSCRIPTIONAL REGULATOR YBHD"/>
    <property type="match status" value="1"/>
</dbReference>
<dbReference type="InterPro" id="IPR005119">
    <property type="entry name" value="LysR_subst-bd"/>
</dbReference>
<dbReference type="InterPro" id="IPR050950">
    <property type="entry name" value="HTH-type_LysR_regulators"/>
</dbReference>
<dbReference type="InterPro" id="IPR000847">
    <property type="entry name" value="LysR_HTH_N"/>
</dbReference>
<sequence>MISSALRYFLQVANCGSVTSAAEILHVAPSAVSRQIQSLEQKHGTALFERNARGMRLTETGELLAVYARRAILESERVSEEISARSRLGRSTIRIAANEGFGRELIPHAIGEFRKISPEVTFDMRLVRRTEVRKVVMLGEVDLGMAYSMLPTDGVDVIFSKSAPLYAVMSPTHPLANREILSLQDIAAHDVVMSGADSSTRTLVDYCCMRARIELNYVFISDYSGALQHYIRDFQAITLAGKLAVWFAVERGDVVAIPLTDSDIYDRMVQIYTMQGRQLPRSVEAFAELLIQMASP</sequence>
<organism evidence="6 7">
    <name type="scientific">Achromobacter spanius</name>
    <dbReference type="NCBI Taxonomy" id="217203"/>
    <lineage>
        <taxon>Bacteria</taxon>
        <taxon>Pseudomonadati</taxon>
        <taxon>Pseudomonadota</taxon>
        <taxon>Betaproteobacteria</taxon>
        <taxon>Burkholderiales</taxon>
        <taxon>Alcaligenaceae</taxon>
        <taxon>Achromobacter</taxon>
    </lineage>
</organism>
<comment type="similarity">
    <text evidence="1">Belongs to the LysR transcriptional regulatory family.</text>
</comment>
<protein>
    <submittedName>
        <fullName evidence="6">LysR family transcriptional regulator</fullName>
    </submittedName>
</protein>
<keyword evidence="7" id="KW-1185">Reference proteome</keyword>
<dbReference type="SUPFAM" id="SSF53850">
    <property type="entry name" value="Periplasmic binding protein-like II"/>
    <property type="match status" value="1"/>
</dbReference>
<name>A0ABY8GY68_9BURK</name>
<evidence type="ECO:0000256" key="4">
    <source>
        <dbReference type="ARBA" id="ARBA00023163"/>
    </source>
</evidence>
<dbReference type="Gene3D" id="1.10.10.10">
    <property type="entry name" value="Winged helix-like DNA-binding domain superfamily/Winged helix DNA-binding domain"/>
    <property type="match status" value="1"/>
</dbReference>
<dbReference type="InterPro" id="IPR036388">
    <property type="entry name" value="WH-like_DNA-bd_sf"/>
</dbReference>
<dbReference type="Pfam" id="PF03466">
    <property type="entry name" value="LysR_substrate"/>
    <property type="match status" value="1"/>
</dbReference>